<name>A0A7J7JL52_BUGNE</name>
<comment type="caution">
    <text evidence="2">The sequence shown here is derived from an EMBL/GenBank/DDBJ whole genome shotgun (WGS) entry which is preliminary data.</text>
</comment>
<accession>A0A7J7JL52</accession>
<reference evidence="2" key="1">
    <citation type="submission" date="2020-06" db="EMBL/GenBank/DDBJ databases">
        <title>Draft genome of Bugula neritina, a colonial animal packing powerful symbionts and potential medicines.</title>
        <authorList>
            <person name="Rayko M."/>
        </authorList>
    </citation>
    <scope>NUCLEOTIDE SEQUENCE [LARGE SCALE GENOMIC DNA]</scope>
    <source>
        <strain evidence="2">Kwan_BN1</strain>
    </source>
</reference>
<dbReference type="EMBL" id="VXIV02002246">
    <property type="protein sequence ID" value="KAF6026583.1"/>
    <property type="molecule type" value="Genomic_DNA"/>
</dbReference>
<sequence>MLCITELSLTQIPHKELNNSLSFTATACCQVVAWYLLLEIIFLLGNSIQYEIQWKGCEARETIEGE</sequence>
<evidence type="ECO:0000313" key="3">
    <source>
        <dbReference type="Proteomes" id="UP000593567"/>
    </source>
</evidence>
<protein>
    <submittedName>
        <fullName evidence="2">Uncharacterized protein</fullName>
    </submittedName>
</protein>
<gene>
    <name evidence="2" type="ORF">EB796_015113</name>
</gene>
<proteinExistence type="predicted"/>
<keyword evidence="1" id="KW-0812">Transmembrane</keyword>
<feature type="transmembrane region" description="Helical" evidence="1">
    <location>
        <begin position="20"/>
        <end position="45"/>
    </location>
</feature>
<dbReference type="AlphaFoldDB" id="A0A7J7JL52"/>
<organism evidence="2 3">
    <name type="scientific">Bugula neritina</name>
    <name type="common">Brown bryozoan</name>
    <name type="synonym">Sertularia neritina</name>
    <dbReference type="NCBI Taxonomy" id="10212"/>
    <lineage>
        <taxon>Eukaryota</taxon>
        <taxon>Metazoa</taxon>
        <taxon>Spiralia</taxon>
        <taxon>Lophotrochozoa</taxon>
        <taxon>Bryozoa</taxon>
        <taxon>Gymnolaemata</taxon>
        <taxon>Cheilostomatida</taxon>
        <taxon>Flustrina</taxon>
        <taxon>Buguloidea</taxon>
        <taxon>Bugulidae</taxon>
        <taxon>Bugula</taxon>
    </lineage>
</organism>
<evidence type="ECO:0000256" key="1">
    <source>
        <dbReference type="SAM" id="Phobius"/>
    </source>
</evidence>
<evidence type="ECO:0000313" key="2">
    <source>
        <dbReference type="EMBL" id="KAF6026583.1"/>
    </source>
</evidence>
<keyword evidence="1" id="KW-1133">Transmembrane helix</keyword>
<keyword evidence="3" id="KW-1185">Reference proteome</keyword>
<keyword evidence="1" id="KW-0472">Membrane</keyword>
<dbReference type="Proteomes" id="UP000593567">
    <property type="component" value="Unassembled WGS sequence"/>
</dbReference>